<reference evidence="1 2" key="1">
    <citation type="submission" date="2015-11" db="EMBL/GenBank/DDBJ databases">
        <authorList>
            <consortium name="Pathogen Informatics"/>
        </authorList>
    </citation>
    <scope>NUCLEOTIDE SEQUENCE [LARGE SCALE GENOMIC DNA]</scope>
    <source>
        <strain evidence="1 2">006A-0059</strain>
    </source>
</reference>
<proteinExistence type="predicted"/>
<evidence type="ECO:0000313" key="2">
    <source>
        <dbReference type="Proteomes" id="UP000052237"/>
    </source>
</evidence>
<dbReference type="AlphaFoldDB" id="A0A0S4RM44"/>
<organism evidence="1 2">
    <name type="scientific">Campylobacter hyointestinalis subsp. hyointestinalis</name>
    <dbReference type="NCBI Taxonomy" id="91352"/>
    <lineage>
        <taxon>Bacteria</taxon>
        <taxon>Pseudomonadati</taxon>
        <taxon>Campylobacterota</taxon>
        <taxon>Epsilonproteobacteria</taxon>
        <taxon>Campylobacterales</taxon>
        <taxon>Campylobacteraceae</taxon>
        <taxon>Campylobacter</taxon>
    </lineage>
</organism>
<accession>A0A0S4RM44</accession>
<protein>
    <submittedName>
        <fullName evidence="1">Uncharacterized protein</fullName>
    </submittedName>
</protein>
<sequence>MSKVLVRNTLGEKTFGFNLPCDYDTAATFCANNLDGLYEIYEAKNTIDKGEADGVKVTVTGKNAQGNKHTFSFIAKSTFNEDEIKTALKNKTFNNVKFEEVYIIGLKF</sequence>
<name>A0A0S4RM44_CAMHY</name>
<evidence type="ECO:0000313" key="1">
    <source>
        <dbReference type="EMBL" id="CUU90549.1"/>
    </source>
</evidence>
<dbReference type="Proteomes" id="UP000052237">
    <property type="component" value="Unassembled WGS sequence"/>
</dbReference>
<keyword evidence="2" id="KW-1185">Reference proteome</keyword>
<gene>
    <name evidence="1" type="ORF">ERS686654_02135</name>
</gene>
<dbReference type="EMBL" id="FAVB01000009">
    <property type="protein sequence ID" value="CUU90549.1"/>
    <property type="molecule type" value="Genomic_DNA"/>
</dbReference>
<dbReference type="RefSeq" id="WP_059425624.1">
    <property type="nucleotide sequence ID" value="NZ_FAVB01000009.1"/>
</dbReference>
<comment type="caution">
    <text evidence="1">The sequence shown here is derived from an EMBL/GenBank/DDBJ whole genome shotgun (WGS) entry which is preliminary data.</text>
</comment>